<dbReference type="RefSeq" id="WP_310011589.1">
    <property type="nucleotide sequence ID" value="NZ_JAVDSJ010000005.1"/>
</dbReference>
<dbReference type="EMBL" id="JAVDSJ010000005">
    <property type="protein sequence ID" value="MDR6585678.1"/>
    <property type="molecule type" value="Genomic_DNA"/>
</dbReference>
<protein>
    <submittedName>
        <fullName evidence="1">Uncharacterized protein</fullName>
    </submittedName>
</protein>
<comment type="caution">
    <text evidence="1">The sequence shown here is derived from an EMBL/GenBank/DDBJ whole genome shotgun (WGS) entry which is preliminary data.</text>
</comment>
<evidence type="ECO:0000313" key="1">
    <source>
        <dbReference type="EMBL" id="MDR6585678.1"/>
    </source>
</evidence>
<organism evidence="1 2">
    <name type="scientific">Herbaspirillum frisingense</name>
    <dbReference type="NCBI Taxonomy" id="92645"/>
    <lineage>
        <taxon>Bacteria</taxon>
        <taxon>Pseudomonadati</taxon>
        <taxon>Pseudomonadota</taxon>
        <taxon>Betaproteobacteria</taxon>
        <taxon>Burkholderiales</taxon>
        <taxon>Oxalobacteraceae</taxon>
        <taxon>Herbaspirillum</taxon>
    </lineage>
</organism>
<sequence length="83" mass="9256">MDELAKSQNQMAELGRLLGESNSLFELAGNSSLQLPADLKECRQALRNFRRLIKSMTQMSLQLELLLAEYAKEGTAAHDKSSD</sequence>
<accession>A0ABU1PKM6</accession>
<name>A0ABU1PKM6_9BURK</name>
<keyword evidence="2" id="KW-1185">Reference proteome</keyword>
<proteinExistence type="predicted"/>
<dbReference type="Proteomes" id="UP001260715">
    <property type="component" value="Unassembled WGS sequence"/>
</dbReference>
<evidence type="ECO:0000313" key="2">
    <source>
        <dbReference type="Proteomes" id="UP001260715"/>
    </source>
</evidence>
<reference evidence="1 2" key="1">
    <citation type="submission" date="2023-07" db="EMBL/GenBank/DDBJ databases">
        <title>Sorghum-associated microbial communities from plants grown in Nebraska, USA.</title>
        <authorList>
            <person name="Schachtman D."/>
        </authorList>
    </citation>
    <scope>NUCLEOTIDE SEQUENCE [LARGE SCALE GENOMIC DNA]</scope>
    <source>
        <strain evidence="1 2">596</strain>
    </source>
</reference>
<gene>
    <name evidence="1" type="ORF">J2W50_003896</name>
</gene>